<reference evidence="1 2" key="1">
    <citation type="journal article" date="2022" name="Genome Biol. Evol.">
        <title>Host diet, physiology and behaviors set the stage for Lachnospiraceae cladogenesis.</title>
        <authorList>
            <person name="Vera-Ponce De Leon A."/>
            <person name="Schneider M."/>
            <person name="Jahnes B.C."/>
            <person name="Sadowski V."/>
            <person name="Camuy-Velez L.A."/>
            <person name="Duan J."/>
            <person name="Sabree Z.L."/>
        </authorList>
    </citation>
    <scope>NUCLEOTIDE SEQUENCE [LARGE SCALE GENOMIC DNA]</scope>
    <source>
        <strain evidence="1 2">PAL227</strain>
    </source>
</reference>
<keyword evidence="2" id="KW-1185">Reference proteome</keyword>
<sequence length="115" mass="13150">MIVKIKKVNKYIAVIILVCLSFLVLANALLRPVRAESAITGTKQPLITISIGDEYEQRKERLSLQDYFENKASTYEKIPHRGFAKLLQTVGQITELLDIQMTVNKIVREIMRGFI</sequence>
<organism evidence="1 2">
    <name type="scientific">Ohessyouella blattaphilus</name>
    <dbReference type="NCBI Taxonomy" id="2949333"/>
    <lineage>
        <taxon>Bacteria</taxon>
        <taxon>Bacillati</taxon>
        <taxon>Bacillota</taxon>
        <taxon>Clostridia</taxon>
        <taxon>Lachnospirales</taxon>
        <taxon>Lachnospiraceae</taxon>
        <taxon>Ohessyouella</taxon>
    </lineage>
</organism>
<protein>
    <submittedName>
        <fullName evidence="1">Uncharacterized protein</fullName>
    </submittedName>
</protein>
<evidence type="ECO:0000313" key="1">
    <source>
        <dbReference type="EMBL" id="MCP1109236.1"/>
    </source>
</evidence>
<gene>
    <name evidence="1" type="ORF">NK118_03115</name>
</gene>
<proteinExistence type="predicted"/>
<dbReference type="Proteomes" id="UP001523565">
    <property type="component" value="Unassembled WGS sequence"/>
</dbReference>
<accession>A0ABT1EFE6</accession>
<name>A0ABT1EFE6_9FIRM</name>
<comment type="caution">
    <text evidence="1">The sequence shown here is derived from an EMBL/GenBank/DDBJ whole genome shotgun (WGS) entry which is preliminary data.</text>
</comment>
<evidence type="ECO:0000313" key="2">
    <source>
        <dbReference type="Proteomes" id="UP001523565"/>
    </source>
</evidence>
<dbReference type="RefSeq" id="WP_262068138.1">
    <property type="nucleotide sequence ID" value="NZ_JAMXOC010000002.1"/>
</dbReference>
<dbReference type="EMBL" id="JAMZFV010000002">
    <property type="protein sequence ID" value="MCP1109236.1"/>
    <property type="molecule type" value="Genomic_DNA"/>
</dbReference>